<name>A0A498M722_LABRO</name>
<dbReference type="SMART" id="SM00360">
    <property type="entry name" value="RRM"/>
    <property type="match status" value="1"/>
</dbReference>
<keyword evidence="7" id="KW-1267">Proteomics identification</keyword>
<feature type="compositionally biased region" description="Basic residues" evidence="3">
    <location>
        <begin position="219"/>
        <end position="243"/>
    </location>
</feature>
<feature type="compositionally biased region" description="Basic and acidic residues" evidence="3">
    <location>
        <begin position="191"/>
        <end position="218"/>
    </location>
</feature>
<dbReference type="AlphaFoldDB" id="A0A498M722"/>
<feature type="compositionally biased region" description="Basic and acidic residues" evidence="3">
    <location>
        <begin position="139"/>
        <end position="161"/>
    </location>
</feature>
<dbReference type="InterPro" id="IPR000504">
    <property type="entry name" value="RRM_dom"/>
</dbReference>
<dbReference type="GO" id="GO:0003723">
    <property type="term" value="F:RNA binding"/>
    <property type="evidence" value="ECO:0007669"/>
    <property type="project" value="UniProtKB-UniRule"/>
</dbReference>
<evidence type="ECO:0007829" key="7">
    <source>
        <dbReference type="PeptideAtlas" id="A0A498M722"/>
    </source>
</evidence>
<feature type="domain" description="RRM" evidence="4">
    <location>
        <begin position="10"/>
        <end position="58"/>
    </location>
</feature>
<dbReference type="SUPFAM" id="SSF54928">
    <property type="entry name" value="RNA-binding domain, RBD"/>
    <property type="match status" value="2"/>
</dbReference>
<feature type="compositionally biased region" description="Basic and acidic residues" evidence="3">
    <location>
        <begin position="302"/>
        <end position="320"/>
    </location>
</feature>
<keyword evidence="6" id="KW-1185">Reference proteome</keyword>
<evidence type="ECO:0000256" key="2">
    <source>
        <dbReference type="PROSITE-ProRule" id="PRU00176"/>
    </source>
</evidence>
<keyword evidence="1 2" id="KW-0694">RNA-binding</keyword>
<dbReference type="Pfam" id="PF00076">
    <property type="entry name" value="RRM_1"/>
    <property type="match status" value="1"/>
</dbReference>
<feature type="compositionally biased region" description="Basic and acidic residues" evidence="3">
    <location>
        <begin position="262"/>
        <end position="272"/>
    </location>
</feature>
<feature type="region of interest" description="Disordered" evidence="3">
    <location>
        <begin position="85"/>
        <end position="161"/>
    </location>
</feature>
<comment type="caution">
    <text evidence="5">The sequence shown here is derived from an EMBL/GenBank/DDBJ whole genome shotgun (WGS) entry which is preliminary data.</text>
</comment>
<sequence length="346" mass="40753">MSRYMRPPNSSLFVRNISDESRPEDLRREFGRYGPIADVYIPLDFYSRRPRGFAYIQYPLTANCVTASPGGARHKDRVKEPCRVGLKAKPPKERKKERRPLTERQSVKRKQIKARRDKEEKKEALGLVRHRANKAQALRGRDERRPFKERKDEGKGDSTTFEDVRDAEDALHNLDRKWVCGRQIEIQFAQGDRKTPGQMKSKERHSPRSHSRHDDYDRRRRSRSRSRDRRRSRSPSYERRRRRSESPRESRGRTHSRRSRSREHDRHRPSGRDRHRSRSPSHSKSRGGARSRSRSKSASPRDAGDLHAETQDGAAEEKTRSQSRSPTRSRSRSRSRSWAGHKSWGH</sequence>
<accession>A0A498M722</accession>
<evidence type="ECO:0000256" key="3">
    <source>
        <dbReference type="SAM" id="MobiDB-lite"/>
    </source>
</evidence>
<feature type="region of interest" description="Disordered" evidence="3">
    <location>
        <begin position="189"/>
        <end position="346"/>
    </location>
</feature>
<dbReference type="Gene3D" id="3.30.70.330">
    <property type="match status" value="2"/>
</dbReference>
<dbReference type="PROSITE" id="PS50102">
    <property type="entry name" value="RRM"/>
    <property type="match status" value="1"/>
</dbReference>
<dbReference type="InterPro" id="IPR050441">
    <property type="entry name" value="RBM"/>
</dbReference>
<evidence type="ECO:0000259" key="4">
    <source>
        <dbReference type="PROSITE" id="PS50102"/>
    </source>
</evidence>
<organism evidence="5 6">
    <name type="scientific">Labeo rohita</name>
    <name type="common">Indian major carp</name>
    <name type="synonym">Cyprinus rohita</name>
    <dbReference type="NCBI Taxonomy" id="84645"/>
    <lineage>
        <taxon>Eukaryota</taxon>
        <taxon>Metazoa</taxon>
        <taxon>Chordata</taxon>
        <taxon>Craniata</taxon>
        <taxon>Vertebrata</taxon>
        <taxon>Euteleostomi</taxon>
        <taxon>Actinopterygii</taxon>
        <taxon>Neopterygii</taxon>
        <taxon>Teleostei</taxon>
        <taxon>Ostariophysi</taxon>
        <taxon>Cypriniformes</taxon>
        <taxon>Cyprinidae</taxon>
        <taxon>Labeoninae</taxon>
        <taxon>Labeonini</taxon>
        <taxon>Labeo</taxon>
    </lineage>
</organism>
<reference evidence="5 6" key="1">
    <citation type="submission" date="2018-03" db="EMBL/GenBank/DDBJ databases">
        <title>Draft genome sequence of Rohu Carp (Labeo rohita).</title>
        <authorList>
            <person name="Das P."/>
            <person name="Kushwaha B."/>
            <person name="Joshi C.G."/>
            <person name="Kumar D."/>
            <person name="Nagpure N.S."/>
            <person name="Sahoo L."/>
            <person name="Das S.P."/>
            <person name="Bit A."/>
            <person name="Patnaik S."/>
            <person name="Meher P.K."/>
            <person name="Jayasankar P."/>
            <person name="Koringa P.G."/>
            <person name="Patel N.V."/>
            <person name="Hinsu A.T."/>
            <person name="Kumar R."/>
            <person name="Pandey M."/>
            <person name="Agarwal S."/>
            <person name="Srivastava S."/>
            <person name="Singh M."/>
            <person name="Iquebal M.A."/>
            <person name="Jaiswal S."/>
            <person name="Angadi U.B."/>
            <person name="Kumar N."/>
            <person name="Raza M."/>
            <person name="Shah T.M."/>
            <person name="Rai A."/>
            <person name="Jena J.K."/>
        </authorList>
    </citation>
    <scope>NUCLEOTIDE SEQUENCE [LARGE SCALE GENOMIC DNA]</scope>
    <source>
        <strain evidence="5">DASCIFA01</strain>
        <tissue evidence="5">Testis</tissue>
    </source>
</reference>
<evidence type="ECO:0000256" key="1">
    <source>
        <dbReference type="ARBA" id="ARBA00022884"/>
    </source>
</evidence>
<dbReference type="PANTHER" id="PTHR48034">
    <property type="entry name" value="TRANSFORMER-2 SEX-DETERMINING PROTEIN-RELATED"/>
    <property type="match status" value="1"/>
</dbReference>
<feature type="compositionally biased region" description="Basic and acidic residues" evidence="3">
    <location>
        <begin position="114"/>
        <end position="124"/>
    </location>
</feature>
<evidence type="ECO:0000313" key="6">
    <source>
        <dbReference type="Proteomes" id="UP000290572"/>
    </source>
</evidence>
<feature type="compositionally biased region" description="Basic residues" evidence="3">
    <location>
        <begin position="273"/>
        <end position="295"/>
    </location>
</feature>
<gene>
    <name evidence="5" type="ORF">ROHU_009710</name>
</gene>
<dbReference type="InterPro" id="IPR012677">
    <property type="entry name" value="Nucleotide-bd_a/b_plait_sf"/>
</dbReference>
<dbReference type="STRING" id="84645.A0A498M722"/>
<proteinExistence type="evidence at protein level"/>
<dbReference type="EMBL" id="QBIY01012982">
    <property type="protein sequence ID" value="RXN13445.1"/>
    <property type="molecule type" value="Genomic_DNA"/>
</dbReference>
<evidence type="ECO:0000313" key="5">
    <source>
        <dbReference type="EMBL" id="RXN13445.1"/>
    </source>
</evidence>
<protein>
    <submittedName>
        <fullName evidence="5">Serine arginine-rich splicing factor 10-like isoform X1</fullName>
    </submittedName>
</protein>
<dbReference type="InterPro" id="IPR035979">
    <property type="entry name" value="RBD_domain_sf"/>
</dbReference>
<dbReference type="Proteomes" id="UP000290572">
    <property type="component" value="Unassembled WGS sequence"/>
</dbReference>